<feature type="non-terminal residue" evidence="1">
    <location>
        <position position="128"/>
    </location>
</feature>
<dbReference type="AlphaFoldDB" id="A0A7K7RB35"/>
<reference evidence="1 2" key="1">
    <citation type="submission" date="2019-09" db="EMBL/GenBank/DDBJ databases">
        <title>Bird 10,000 Genomes (B10K) Project - Family phase.</title>
        <authorList>
            <person name="Zhang G."/>
        </authorList>
    </citation>
    <scope>NUCLEOTIDE SEQUENCE [LARGE SCALE GENOMIC DNA]</scope>
    <source>
        <strain evidence="1">OUT-0023</strain>
        <tissue evidence="1">Blood</tissue>
    </source>
</reference>
<evidence type="ECO:0000313" key="1">
    <source>
        <dbReference type="EMBL" id="NWZ88830.1"/>
    </source>
</evidence>
<gene>
    <name evidence="1" type="primary">Zwint</name>
    <name evidence="1" type="ORF">POEATR_R15859</name>
</gene>
<dbReference type="EMBL" id="VZSS01001354">
    <property type="protein sequence ID" value="NWZ88830.1"/>
    <property type="molecule type" value="Genomic_DNA"/>
</dbReference>
<name>A0A7K7RB35_POEAT</name>
<proteinExistence type="predicted"/>
<keyword evidence="2" id="KW-1185">Reference proteome</keyword>
<protein>
    <submittedName>
        <fullName evidence="1">ZWINT protein</fullName>
    </submittedName>
</protein>
<organism evidence="1 2">
    <name type="scientific">Poecile atricapillus</name>
    <name type="common">Black-capped chickadee</name>
    <name type="synonym">Parus atricapillus</name>
    <dbReference type="NCBI Taxonomy" id="48891"/>
    <lineage>
        <taxon>Eukaryota</taxon>
        <taxon>Metazoa</taxon>
        <taxon>Chordata</taxon>
        <taxon>Craniata</taxon>
        <taxon>Vertebrata</taxon>
        <taxon>Euteleostomi</taxon>
        <taxon>Archelosauria</taxon>
        <taxon>Archosauria</taxon>
        <taxon>Dinosauria</taxon>
        <taxon>Saurischia</taxon>
        <taxon>Theropoda</taxon>
        <taxon>Coelurosauria</taxon>
        <taxon>Aves</taxon>
        <taxon>Neognathae</taxon>
        <taxon>Neoaves</taxon>
        <taxon>Telluraves</taxon>
        <taxon>Australaves</taxon>
        <taxon>Passeriformes</taxon>
        <taxon>Paridae</taxon>
        <taxon>Poecile</taxon>
    </lineage>
</organism>
<dbReference type="Proteomes" id="UP000540071">
    <property type="component" value="Unassembled WGS sequence"/>
</dbReference>
<evidence type="ECO:0000313" key="2">
    <source>
        <dbReference type="Proteomes" id="UP000540071"/>
    </source>
</evidence>
<comment type="caution">
    <text evidence="1">The sequence shown here is derived from an EMBL/GenBank/DDBJ whole genome shotgun (WGS) entry which is preliminary data.</text>
</comment>
<dbReference type="PANTHER" id="PTHR31504">
    <property type="entry name" value="ZW10 INTERACTOR ZWINT"/>
    <property type="match status" value="1"/>
</dbReference>
<dbReference type="InterPro" id="IPR029092">
    <property type="entry name" value="Zwint-1"/>
</dbReference>
<feature type="non-terminal residue" evidence="1">
    <location>
        <position position="1"/>
    </location>
</feature>
<accession>A0A7K7RB35</accession>
<sequence>LHVPTRVPRALAALEAALAVEEEEGDVPTLVLVEHQMDTRRKQKLLLSQLRVLKLLLGVIENPGLPLAPSNLREAAAQARGRWRELKASYGGALGVLGEAVPPTLTQLERGRQLLQRGRAALGARLEQ</sequence>
<dbReference type="PANTHER" id="PTHR31504:SF1">
    <property type="entry name" value="ZW10 INTERACTOR"/>
    <property type="match status" value="1"/>
</dbReference>
<dbReference type="GO" id="GO:0000776">
    <property type="term" value="C:kinetochore"/>
    <property type="evidence" value="ECO:0007669"/>
    <property type="project" value="InterPro"/>
</dbReference>
<dbReference type="Pfam" id="PF15556">
    <property type="entry name" value="Zwint"/>
    <property type="match status" value="1"/>
</dbReference>